<accession>W9HRX3</accession>
<dbReference type="AlphaFoldDB" id="W9HRX3"/>
<name>W9HRX3_FUSOX</name>
<dbReference type="EMBL" id="JH717847">
    <property type="protein sequence ID" value="EWY83579.1"/>
    <property type="molecule type" value="Genomic_DNA"/>
</dbReference>
<proteinExistence type="predicted"/>
<feature type="region of interest" description="Disordered" evidence="1">
    <location>
        <begin position="1"/>
        <end position="34"/>
    </location>
</feature>
<evidence type="ECO:0000313" key="2">
    <source>
        <dbReference type="EMBL" id="EWY83579.1"/>
    </source>
</evidence>
<dbReference type="HOGENOM" id="CLU_1713317_0_0_1"/>
<dbReference type="Proteomes" id="UP000030753">
    <property type="component" value="Unassembled WGS sequence"/>
</dbReference>
<protein>
    <submittedName>
        <fullName evidence="2">Uncharacterized protein</fullName>
    </submittedName>
</protein>
<evidence type="ECO:0000313" key="3">
    <source>
        <dbReference type="Proteomes" id="UP000030753"/>
    </source>
</evidence>
<evidence type="ECO:0000256" key="1">
    <source>
        <dbReference type="SAM" id="MobiDB-lite"/>
    </source>
</evidence>
<organism evidence="2 3">
    <name type="scientific">Fusarium oxysporum NRRL 32931</name>
    <dbReference type="NCBI Taxonomy" id="660029"/>
    <lineage>
        <taxon>Eukaryota</taxon>
        <taxon>Fungi</taxon>
        <taxon>Dikarya</taxon>
        <taxon>Ascomycota</taxon>
        <taxon>Pezizomycotina</taxon>
        <taxon>Sordariomycetes</taxon>
        <taxon>Hypocreomycetidae</taxon>
        <taxon>Hypocreales</taxon>
        <taxon>Nectriaceae</taxon>
        <taxon>Fusarium</taxon>
        <taxon>Fusarium oxysporum species complex</taxon>
    </lineage>
</organism>
<reference evidence="2 3" key="1">
    <citation type="submission" date="2011-06" db="EMBL/GenBank/DDBJ databases">
        <title>The Genome Sequence of Fusarium oxysporum FOSC 3-a.</title>
        <authorList>
            <consortium name="The Broad Institute Genome Sequencing Platform"/>
            <person name="Ma L.-J."/>
            <person name="Gale L.R."/>
            <person name="Schwartz D.C."/>
            <person name="Zhou S."/>
            <person name="Corby-Kistler H."/>
            <person name="Young S.K."/>
            <person name="Zeng Q."/>
            <person name="Gargeya S."/>
            <person name="Fitzgerald M."/>
            <person name="Haas B."/>
            <person name="Abouelleil A."/>
            <person name="Alvarado L."/>
            <person name="Arachchi H.M."/>
            <person name="Berlin A."/>
            <person name="Brown A."/>
            <person name="Chapman S.B."/>
            <person name="Chen Z."/>
            <person name="Dunbar C."/>
            <person name="Freedman E."/>
            <person name="Gearin G."/>
            <person name="Gellesch M."/>
            <person name="Goldberg J."/>
            <person name="Griggs A."/>
            <person name="Gujja S."/>
            <person name="Heiman D."/>
            <person name="Howarth C."/>
            <person name="Larson L."/>
            <person name="Lui A."/>
            <person name="MacDonald P.J.P."/>
            <person name="Mehta T."/>
            <person name="Montmayeur A."/>
            <person name="Murphy C."/>
            <person name="Neiman D."/>
            <person name="Pearson M."/>
            <person name="Priest M."/>
            <person name="Roberts A."/>
            <person name="Saif S."/>
            <person name="Shea T."/>
            <person name="Shenoy N."/>
            <person name="Sisk P."/>
            <person name="Stolte C."/>
            <person name="Sykes S."/>
            <person name="Wortman J."/>
            <person name="Nusbaum C."/>
            <person name="Birren B."/>
        </authorList>
    </citation>
    <scope>NUCLEOTIDE SEQUENCE [LARGE SCALE GENOMIC DNA]</scope>
    <source>
        <strain evidence="3">FOSC 3-a</strain>
    </source>
</reference>
<gene>
    <name evidence="2" type="ORF">FOYG_13386</name>
</gene>
<sequence length="153" mass="16863">MANATMPVAKRTAPPPTKATSAPTMRPRHESDDPGVHVIFVGISQHKDIGEEGYDCRILCDPAVGSFEAGDVLGGLTPERLQQLEDSLGPGLVSNIGPRMKQKYGLVDLASRMARVQKSRPKLIEPSRNERLVLLHQQVLAMLWVERSQRMTI</sequence>